<dbReference type="OrthoDB" id="9983560at2759"/>
<dbReference type="EMBL" id="ML996708">
    <property type="protein sequence ID" value="KAF2396170.1"/>
    <property type="molecule type" value="Genomic_DNA"/>
</dbReference>
<feature type="compositionally biased region" description="Low complexity" evidence="3">
    <location>
        <begin position="616"/>
        <end position="633"/>
    </location>
</feature>
<feature type="chain" id="PRO_5026022924" evidence="4">
    <location>
        <begin position="24"/>
        <end position="678"/>
    </location>
</feature>
<dbReference type="GO" id="GO:0016491">
    <property type="term" value="F:oxidoreductase activity"/>
    <property type="evidence" value="ECO:0007669"/>
    <property type="project" value="UniProtKB-KW"/>
</dbReference>
<dbReference type="InterPro" id="IPR012951">
    <property type="entry name" value="BBE"/>
</dbReference>
<name>A0A6G1HJI3_9PEZI</name>
<dbReference type="Gene3D" id="3.30.465.10">
    <property type="match status" value="2"/>
</dbReference>
<evidence type="ECO:0000313" key="6">
    <source>
        <dbReference type="EMBL" id="KAF2396170.1"/>
    </source>
</evidence>
<feature type="domain" description="FAD-binding PCMH-type" evidence="5">
    <location>
        <begin position="115"/>
        <end position="298"/>
    </location>
</feature>
<dbReference type="Gene3D" id="3.40.462.20">
    <property type="match status" value="1"/>
</dbReference>
<accession>A0A6G1HJI3</accession>
<proteinExistence type="inferred from homology"/>
<dbReference type="PANTHER" id="PTHR13878">
    <property type="entry name" value="GULONOLACTONE OXIDASE"/>
    <property type="match status" value="1"/>
</dbReference>
<evidence type="ECO:0000256" key="3">
    <source>
        <dbReference type="SAM" id="MobiDB-lite"/>
    </source>
</evidence>
<dbReference type="Pfam" id="PF01565">
    <property type="entry name" value="FAD_binding_4"/>
    <property type="match status" value="1"/>
</dbReference>
<evidence type="ECO:0000256" key="1">
    <source>
        <dbReference type="ARBA" id="ARBA00005466"/>
    </source>
</evidence>
<dbReference type="Proteomes" id="UP000799640">
    <property type="component" value="Unassembled WGS sequence"/>
</dbReference>
<dbReference type="InterPro" id="IPR050432">
    <property type="entry name" value="FAD-linked_Oxidoreductases_BP"/>
</dbReference>
<feature type="signal peptide" evidence="4">
    <location>
        <begin position="1"/>
        <end position="23"/>
    </location>
</feature>
<dbReference type="Pfam" id="PF08031">
    <property type="entry name" value="BBE"/>
    <property type="match status" value="1"/>
</dbReference>
<dbReference type="PROSITE" id="PS51387">
    <property type="entry name" value="FAD_PCMH"/>
    <property type="match status" value="1"/>
</dbReference>
<feature type="compositionally biased region" description="Low complexity" evidence="3">
    <location>
        <begin position="642"/>
        <end position="653"/>
    </location>
</feature>
<dbReference type="InterPro" id="IPR006094">
    <property type="entry name" value="Oxid_FAD_bind_N"/>
</dbReference>
<keyword evidence="7" id="KW-1185">Reference proteome</keyword>
<dbReference type="InterPro" id="IPR016166">
    <property type="entry name" value="FAD-bd_PCMH"/>
</dbReference>
<keyword evidence="4" id="KW-0732">Signal</keyword>
<evidence type="ECO:0000259" key="5">
    <source>
        <dbReference type="PROSITE" id="PS51387"/>
    </source>
</evidence>
<feature type="region of interest" description="Disordered" evidence="3">
    <location>
        <begin position="372"/>
        <end position="401"/>
    </location>
</feature>
<protein>
    <submittedName>
        <fullName evidence="6">FAD-binding domain-containing protein</fullName>
    </submittedName>
</protein>
<gene>
    <name evidence="6" type="ORF">EJ06DRAFT_585422</name>
</gene>
<sequence>MAPSLVFASVSLFILSLSTQGFAASSCKAIPGSESWPSDSEWAELNTLVGGRLSKPPPPAAVCHRNHPAYDESQCSDVTSGWRTTSWHAKQPMSTMWQNYNNYSCLPDPTTPCSGDGYPVYVLDAKTPEDIKAVIDFARTKKVRINIKNTGHDFLGRSTNPKSLSIWTHNLKSQKWFETSFTPKGCNFQIQGPAVTVGSGAQWSEVNSKARERSLAVVAGASTTVGVGGYIAGGGHGPLSAKFGLAADNVLEIEAVTASGEIITANECQNQDLFWALRGGGGSTFAVVTTYTMKAFPSVPVARWIGRVSGWDALTHMHVNWGKMAAQGASGYLNGYPGRGSGSASMTMNMPNATATTLHRYLDPIITNIEGITGRRGSGDDDEGSGSGSRGGSSNRDDENRRLAKRTNLITGVYQDFASVHDFLDATTFNREEGVGQVFPGTGSNKIITSWLWSEKAVAHPNLRQALMGAFDSDTQLLNDLTAGVGTANPPFIRGGGNAVNPAWRTAIMRPAAELQWSGSDKVKLAKRKADALKFGASLASVDPEGGTYLNEADPDTPNWQHAFWGSNYPRLLEIKRTRDPEGVFWCKACVGSEYWDVSAEGQLCPKGDIPAMDTPSVAPEAQEPAAPEAPVSAPEPPANIPETPVSEEAPASAPQPPVGVPEVDPLGPIGPTVPTVA</sequence>
<organism evidence="6 7">
    <name type="scientific">Trichodelitschia bisporula</name>
    <dbReference type="NCBI Taxonomy" id="703511"/>
    <lineage>
        <taxon>Eukaryota</taxon>
        <taxon>Fungi</taxon>
        <taxon>Dikarya</taxon>
        <taxon>Ascomycota</taxon>
        <taxon>Pezizomycotina</taxon>
        <taxon>Dothideomycetes</taxon>
        <taxon>Dothideomycetes incertae sedis</taxon>
        <taxon>Phaeotrichales</taxon>
        <taxon>Phaeotrichaceae</taxon>
        <taxon>Trichodelitschia</taxon>
    </lineage>
</organism>
<dbReference type="AlphaFoldDB" id="A0A6G1HJI3"/>
<reference evidence="6" key="1">
    <citation type="journal article" date="2020" name="Stud. Mycol.">
        <title>101 Dothideomycetes genomes: a test case for predicting lifestyles and emergence of pathogens.</title>
        <authorList>
            <person name="Haridas S."/>
            <person name="Albert R."/>
            <person name="Binder M."/>
            <person name="Bloem J."/>
            <person name="Labutti K."/>
            <person name="Salamov A."/>
            <person name="Andreopoulos B."/>
            <person name="Baker S."/>
            <person name="Barry K."/>
            <person name="Bills G."/>
            <person name="Bluhm B."/>
            <person name="Cannon C."/>
            <person name="Castanera R."/>
            <person name="Culley D."/>
            <person name="Daum C."/>
            <person name="Ezra D."/>
            <person name="Gonzalez J."/>
            <person name="Henrissat B."/>
            <person name="Kuo A."/>
            <person name="Liang C."/>
            <person name="Lipzen A."/>
            <person name="Lutzoni F."/>
            <person name="Magnuson J."/>
            <person name="Mondo S."/>
            <person name="Nolan M."/>
            <person name="Ohm R."/>
            <person name="Pangilinan J."/>
            <person name="Park H.-J."/>
            <person name="Ramirez L."/>
            <person name="Alfaro M."/>
            <person name="Sun H."/>
            <person name="Tritt A."/>
            <person name="Yoshinaga Y."/>
            <person name="Zwiers L.-H."/>
            <person name="Turgeon B."/>
            <person name="Goodwin S."/>
            <person name="Spatafora J."/>
            <person name="Crous P."/>
            <person name="Grigoriev I."/>
        </authorList>
    </citation>
    <scope>NUCLEOTIDE SEQUENCE</scope>
    <source>
        <strain evidence="6">CBS 262.69</strain>
    </source>
</reference>
<dbReference type="SUPFAM" id="SSF56176">
    <property type="entry name" value="FAD-binding/transporter-associated domain-like"/>
    <property type="match status" value="1"/>
</dbReference>
<dbReference type="PANTHER" id="PTHR13878:SF91">
    <property type="entry name" value="FAD BINDING DOMAIN PROTEIN (AFU_ORTHOLOGUE AFUA_6G12070)-RELATED"/>
    <property type="match status" value="1"/>
</dbReference>
<evidence type="ECO:0000313" key="7">
    <source>
        <dbReference type="Proteomes" id="UP000799640"/>
    </source>
</evidence>
<evidence type="ECO:0000256" key="4">
    <source>
        <dbReference type="SAM" id="SignalP"/>
    </source>
</evidence>
<keyword evidence="2" id="KW-0560">Oxidoreductase</keyword>
<feature type="region of interest" description="Disordered" evidence="3">
    <location>
        <begin position="609"/>
        <end position="678"/>
    </location>
</feature>
<dbReference type="GO" id="GO:0071949">
    <property type="term" value="F:FAD binding"/>
    <property type="evidence" value="ECO:0007669"/>
    <property type="project" value="InterPro"/>
</dbReference>
<dbReference type="InterPro" id="IPR016169">
    <property type="entry name" value="FAD-bd_PCMH_sub2"/>
</dbReference>
<comment type="similarity">
    <text evidence="1">Belongs to the oxygen-dependent FAD-linked oxidoreductase family.</text>
</comment>
<dbReference type="InterPro" id="IPR036318">
    <property type="entry name" value="FAD-bd_PCMH-like_sf"/>
</dbReference>
<evidence type="ECO:0000256" key="2">
    <source>
        <dbReference type="ARBA" id="ARBA00023002"/>
    </source>
</evidence>